<keyword evidence="3 7" id="KW-0732">Signal</keyword>
<keyword evidence="5" id="KW-0472">Membrane</keyword>
<accession>A0A7N0U489</accession>
<dbReference type="PANTHER" id="PTHR23130:SF157">
    <property type="entry name" value="AUXIN-INDUCED IN ROOT CULTURES PROTEIN 12"/>
    <property type="match status" value="1"/>
</dbReference>
<evidence type="ECO:0000259" key="8">
    <source>
        <dbReference type="PROSITE" id="PS50836"/>
    </source>
</evidence>
<organism evidence="9 10">
    <name type="scientific">Kalanchoe fedtschenkoi</name>
    <name type="common">Lavender scallops</name>
    <name type="synonym">South American air plant</name>
    <dbReference type="NCBI Taxonomy" id="63787"/>
    <lineage>
        <taxon>Eukaryota</taxon>
        <taxon>Viridiplantae</taxon>
        <taxon>Streptophyta</taxon>
        <taxon>Embryophyta</taxon>
        <taxon>Tracheophyta</taxon>
        <taxon>Spermatophyta</taxon>
        <taxon>Magnoliopsida</taxon>
        <taxon>eudicotyledons</taxon>
        <taxon>Gunneridae</taxon>
        <taxon>Pentapetalae</taxon>
        <taxon>Saxifragales</taxon>
        <taxon>Crassulaceae</taxon>
        <taxon>Kalanchoe</taxon>
    </lineage>
</organism>
<evidence type="ECO:0000256" key="1">
    <source>
        <dbReference type="ARBA" id="ARBA00004370"/>
    </source>
</evidence>
<evidence type="ECO:0000256" key="4">
    <source>
        <dbReference type="ARBA" id="ARBA00022982"/>
    </source>
</evidence>
<dbReference type="PROSITE" id="PS50836">
    <property type="entry name" value="DOMON"/>
    <property type="match status" value="1"/>
</dbReference>
<protein>
    <recommendedName>
        <fullName evidence="8">DOMON domain-containing protein</fullName>
    </recommendedName>
</protein>
<dbReference type="AlphaFoldDB" id="A0A7N0U489"/>
<feature type="domain" description="DOMON" evidence="8">
    <location>
        <begin position="47"/>
        <end position="157"/>
    </location>
</feature>
<feature type="compositionally biased region" description="Low complexity" evidence="6">
    <location>
        <begin position="198"/>
        <end position="219"/>
    </location>
</feature>
<evidence type="ECO:0000313" key="9">
    <source>
        <dbReference type="EnsemblPlants" id="Kaladp0053s0660.1.v1.1.CDS.1"/>
    </source>
</evidence>
<keyword evidence="10" id="KW-1185">Reference proteome</keyword>
<evidence type="ECO:0000256" key="5">
    <source>
        <dbReference type="ARBA" id="ARBA00023136"/>
    </source>
</evidence>
<keyword evidence="4" id="KW-0249">Electron transport</keyword>
<reference evidence="9" key="1">
    <citation type="submission" date="2021-01" db="UniProtKB">
        <authorList>
            <consortium name="EnsemblPlants"/>
        </authorList>
    </citation>
    <scope>IDENTIFICATION</scope>
</reference>
<dbReference type="PANTHER" id="PTHR23130">
    <property type="entry name" value="CYTOCHROME B561 AND DOMON DOMAIN-CONTAINING PROTEIN"/>
    <property type="match status" value="1"/>
</dbReference>
<evidence type="ECO:0000256" key="7">
    <source>
        <dbReference type="SAM" id="SignalP"/>
    </source>
</evidence>
<dbReference type="Gramene" id="Kaladp0053s0660.1.v1.1">
    <property type="protein sequence ID" value="Kaladp0053s0660.1.v1.1.CDS.1"/>
    <property type="gene ID" value="Kaladp0053s0660.v1.1"/>
</dbReference>
<feature type="region of interest" description="Disordered" evidence="6">
    <location>
        <begin position="188"/>
        <end position="227"/>
    </location>
</feature>
<evidence type="ECO:0000256" key="3">
    <source>
        <dbReference type="ARBA" id="ARBA00022729"/>
    </source>
</evidence>
<dbReference type="InterPro" id="IPR045265">
    <property type="entry name" value="AIR12_DOMON"/>
</dbReference>
<feature type="signal peptide" evidence="7">
    <location>
        <begin position="1"/>
        <end position="24"/>
    </location>
</feature>
<keyword evidence="2" id="KW-0813">Transport</keyword>
<dbReference type="Pfam" id="PF04526">
    <property type="entry name" value="DUF568"/>
    <property type="match status" value="1"/>
</dbReference>
<evidence type="ECO:0000313" key="10">
    <source>
        <dbReference type="Proteomes" id="UP000594263"/>
    </source>
</evidence>
<comment type="subcellular location">
    <subcellularLocation>
        <location evidence="1">Membrane</location>
    </subcellularLocation>
</comment>
<sequence>MAVNVLPILLMAMLLVAVPSAVQSQSCDSQKFSNNKKFALCEKLPALGSQLHYTYNATNGSLSIAFVATPSKEDGWVSWSINPTASGMVGAQAFVAYQVNGTVKTKTLNIVGYRDFKPGNLLFPFWDVSAEKKNGVITLYASLAVNKTVVNQVWQVGPGVDEDGRLQPHAFSGENLLSKSALSLTGAPVPTAAPAPSPSKSAPSPSRSAPSPSETAPAPGNSTNNGSLGKMKMSGGFDLVLASAFMSSILTLCLF</sequence>
<dbReference type="InterPro" id="IPR005018">
    <property type="entry name" value="DOMON_domain"/>
</dbReference>
<dbReference type="OMA" id="HANNQAN"/>
<dbReference type="EnsemblPlants" id="Kaladp0053s0660.1.v1.1">
    <property type="protein sequence ID" value="Kaladp0053s0660.1.v1.1.CDS.1"/>
    <property type="gene ID" value="Kaladp0053s0660.v1.1"/>
</dbReference>
<evidence type="ECO:0000256" key="6">
    <source>
        <dbReference type="SAM" id="MobiDB-lite"/>
    </source>
</evidence>
<evidence type="ECO:0000256" key="2">
    <source>
        <dbReference type="ARBA" id="ARBA00022448"/>
    </source>
</evidence>
<feature type="chain" id="PRO_5029564435" description="DOMON domain-containing protein" evidence="7">
    <location>
        <begin position="25"/>
        <end position="255"/>
    </location>
</feature>
<dbReference type="Proteomes" id="UP000594263">
    <property type="component" value="Unplaced"/>
</dbReference>
<dbReference type="CDD" id="cd09629">
    <property type="entry name" value="DOMON_CIL1_like"/>
    <property type="match status" value="1"/>
</dbReference>
<proteinExistence type="predicted"/>
<dbReference type="GO" id="GO:0016020">
    <property type="term" value="C:membrane"/>
    <property type="evidence" value="ECO:0007669"/>
    <property type="project" value="UniProtKB-SubCell"/>
</dbReference>
<name>A0A7N0U489_KALFE</name>